<name>A0A290QBS3_9BACT</name>
<dbReference type="OrthoDB" id="199932at2"/>
<dbReference type="Proteomes" id="UP000217265">
    <property type="component" value="Chromosome"/>
</dbReference>
<organism evidence="1 2">
    <name type="scientific">Nibricoccus aquaticus</name>
    <dbReference type="NCBI Taxonomy" id="2576891"/>
    <lineage>
        <taxon>Bacteria</taxon>
        <taxon>Pseudomonadati</taxon>
        <taxon>Verrucomicrobiota</taxon>
        <taxon>Opitutia</taxon>
        <taxon>Opitutales</taxon>
        <taxon>Opitutaceae</taxon>
        <taxon>Nibricoccus</taxon>
    </lineage>
</organism>
<keyword evidence="2" id="KW-1185">Reference proteome</keyword>
<gene>
    <name evidence="1" type="ORF">CMV30_14140</name>
</gene>
<protein>
    <submittedName>
        <fullName evidence="1">Addiction module antitoxin RelB</fullName>
    </submittedName>
</protein>
<dbReference type="RefSeq" id="WP_096057772.1">
    <property type="nucleotide sequence ID" value="NZ_CP023344.1"/>
</dbReference>
<proteinExistence type="predicted"/>
<accession>A0A290QBS3</accession>
<sequence>MSLTLEQIVEETRRWPDDVVAELIDRIVIAKHGGLDADHAEQWGKVAEGRAAESERDPSVLVSGQDVIARIRKVTGQ</sequence>
<dbReference type="AlphaFoldDB" id="A0A290QBS3"/>
<evidence type="ECO:0000313" key="2">
    <source>
        <dbReference type="Proteomes" id="UP000217265"/>
    </source>
</evidence>
<reference evidence="1 2" key="1">
    <citation type="submission" date="2017-09" db="EMBL/GenBank/DDBJ databases">
        <title>Complete genome sequence of Verrucomicrobial strain HZ-65, isolated from freshwater.</title>
        <authorList>
            <person name="Choi A."/>
        </authorList>
    </citation>
    <scope>NUCLEOTIDE SEQUENCE [LARGE SCALE GENOMIC DNA]</scope>
    <source>
        <strain evidence="1 2">HZ-65</strain>
    </source>
</reference>
<dbReference type="KEGG" id="vbh:CMV30_14140"/>
<evidence type="ECO:0000313" key="1">
    <source>
        <dbReference type="EMBL" id="ATC66145.1"/>
    </source>
</evidence>
<dbReference type="EMBL" id="CP023344">
    <property type="protein sequence ID" value="ATC66145.1"/>
    <property type="molecule type" value="Genomic_DNA"/>
</dbReference>